<proteinExistence type="predicted"/>
<evidence type="ECO:0000256" key="1">
    <source>
        <dbReference type="SAM" id="MobiDB-lite"/>
    </source>
</evidence>
<gene>
    <name evidence="2" type="ORF">ASEP1449_LOCUS11765</name>
</gene>
<accession>A0A7S2UK70</accession>
<dbReference type="EMBL" id="HBHQ01017598">
    <property type="protein sequence ID" value="CAD9819932.1"/>
    <property type="molecule type" value="Transcribed_RNA"/>
</dbReference>
<evidence type="ECO:0000313" key="2">
    <source>
        <dbReference type="EMBL" id="CAD9819932.1"/>
    </source>
</evidence>
<name>A0A7S2UK70_9STRA</name>
<feature type="compositionally biased region" description="Acidic residues" evidence="1">
    <location>
        <begin position="86"/>
        <end position="106"/>
    </location>
</feature>
<organism evidence="2">
    <name type="scientific">Attheya septentrionalis</name>
    <dbReference type="NCBI Taxonomy" id="420275"/>
    <lineage>
        <taxon>Eukaryota</taxon>
        <taxon>Sar</taxon>
        <taxon>Stramenopiles</taxon>
        <taxon>Ochrophyta</taxon>
        <taxon>Bacillariophyta</taxon>
        <taxon>Coscinodiscophyceae</taxon>
        <taxon>Chaetocerotophycidae</taxon>
        <taxon>Chaetocerotales</taxon>
        <taxon>Attheyaceae</taxon>
        <taxon>Attheya</taxon>
    </lineage>
</organism>
<dbReference type="AlphaFoldDB" id="A0A7S2UK70"/>
<sequence>MSSFRRPIGAQADVKELEYISALHQTTPVCREDGTVSSVDIVRFLRSKLGFFISNKDGIELVRGLGGGILSDEVIQLILELQSQKEDEEGSPAQEEEEEKEEEKEG</sequence>
<protein>
    <submittedName>
        <fullName evidence="2">Uncharacterized protein</fullName>
    </submittedName>
</protein>
<feature type="region of interest" description="Disordered" evidence="1">
    <location>
        <begin position="82"/>
        <end position="106"/>
    </location>
</feature>
<reference evidence="2" key="1">
    <citation type="submission" date="2021-01" db="EMBL/GenBank/DDBJ databases">
        <authorList>
            <person name="Corre E."/>
            <person name="Pelletier E."/>
            <person name="Niang G."/>
            <person name="Scheremetjew M."/>
            <person name="Finn R."/>
            <person name="Kale V."/>
            <person name="Holt S."/>
            <person name="Cochrane G."/>
            <person name="Meng A."/>
            <person name="Brown T."/>
            <person name="Cohen L."/>
        </authorList>
    </citation>
    <scope>NUCLEOTIDE SEQUENCE</scope>
    <source>
        <strain evidence="2">CCMP2084</strain>
    </source>
</reference>